<sequence>MLGDLARKKQLHLSTQPSERARNHQAHPRQHRALKDHRSNVHREPLRGTSLRKKIPVLGFSAACGHPYALDPRIFTSPLFSRCFLL</sequence>
<feature type="region of interest" description="Disordered" evidence="1">
    <location>
        <begin position="1"/>
        <end position="48"/>
    </location>
</feature>
<reference evidence="3" key="1">
    <citation type="journal article" date="2013" name="Nature">
        <title>Draft genome of the wheat A-genome progenitor Triticum urartu.</title>
        <authorList>
            <person name="Ling H.Q."/>
            <person name="Zhao S."/>
            <person name="Liu D."/>
            <person name="Wang J."/>
            <person name="Sun H."/>
            <person name="Zhang C."/>
            <person name="Fan H."/>
            <person name="Li D."/>
            <person name="Dong L."/>
            <person name="Tao Y."/>
            <person name="Gao C."/>
            <person name="Wu H."/>
            <person name="Li Y."/>
            <person name="Cui Y."/>
            <person name="Guo X."/>
            <person name="Zheng S."/>
            <person name="Wang B."/>
            <person name="Yu K."/>
            <person name="Liang Q."/>
            <person name="Yang W."/>
            <person name="Lou X."/>
            <person name="Chen J."/>
            <person name="Feng M."/>
            <person name="Jian J."/>
            <person name="Zhang X."/>
            <person name="Luo G."/>
            <person name="Jiang Y."/>
            <person name="Liu J."/>
            <person name="Wang Z."/>
            <person name="Sha Y."/>
            <person name="Zhang B."/>
            <person name="Wu H."/>
            <person name="Tang D."/>
            <person name="Shen Q."/>
            <person name="Xue P."/>
            <person name="Zou S."/>
            <person name="Wang X."/>
            <person name="Liu X."/>
            <person name="Wang F."/>
            <person name="Yang Y."/>
            <person name="An X."/>
            <person name="Dong Z."/>
            <person name="Zhang K."/>
            <person name="Zhang X."/>
            <person name="Luo M.C."/>
            <person name="Dvorak J."/>
            <person name="Tong Y."/>
            <person name="Wang J."/>
            <person name="Yang H."/>
            <person name="Li Z."/>
            <person name="Wang D."/>
            <person name="Zhang A."/>
            <person name="Wang J."/>
        </authorList>
    </citation>
    <scope>NUCLEOTIDE SEQUENCE</scope>
    <source>
        <strain evidence="3">cv. G1812</strain>
    </source>
</reference>
<reference evidence="2" key="3">
    <citation type="submission" date="2022-06" db="UniProtKB">
        <authorList>
            <consortium name="EnsemblPlants"/>
        </authorList>
    </citation>
    <scope>IDENTIFICATION</scope>
</reference>
<dbReference type="EnsemblPlants" id="TuG1812G0200004489.01.T01">
    <property type="protein sequence ID" value="TuG1812G0200004489.01.T01.cds451672"/>
    <property type="gene ID" value="TuG1812G0200004489.01"/>
</dbReference>
<dbReference type="Proteomes" id="UP000015106">
    <property type="component" value="Chromosome 2"/>
</dbReference>
<feature type="compositionally biased region" description="Basic residues" evidence="1">
    <location>
        <begin position="23"/>
        <end position="35"/>
    </location>
</feature>
<accession>A0A8R7TLM8</accession>
<dbReference type="Gramene" id="TuG1812G0200004489.01.T01">
    <property type="protein sequence ID" value="TuG1812G0200004489.01.T01.cds451672"/>
    <property type="gene ID" value="TuG1812G0200004489.01"/>
</dbReference>
<evidence type="ECO:0000256" key="1">
    <source>
        <dbReference type="SAM" id="MobiDB-lite"/>
    </source>
</evidence>
<reference evidence="2" key="2">
    <citation type="submission" date="2018-03" db="EMBL/GenBank/DDBJ databases">
        <title>The Triticum urartu genome reveals the dynamic nature of wheat genome evolution.</title>
        <authorList>
            <person name="Ling H."/>
            <person name="Ma B."/>
            <person name="Shi X."/>
            <person name="Liu H."/>
            <person name="Dong L."/>
            <person name="Sun H."/>
            <person name="Cao Y."/>
            <person name="Gao Q."/>
            <person name="Zheng S."/>
            <person name="Li Y."/>
            <person name="Yu Y."/>
            <person name="Du H."/>
            <person name="Qi M."/>
            <person name="Li Y."/>
            <person name="Yu H."/>
            <person name="Cui Y."/>
            <person name="Wang N."/>
            <person name="Chen C."/>
            <person name="Wu H."/>
            <person name="Zhao Y."/>
            <person name="Zhang J."/>
            <person name="Li Y."/>
            <person name="Zhou W."/>
            <person name="Zhang B."/>
            <person name="Hu W."/>
            <person name="Eijk M."/>
            <person name="Tang J."/>
            <person name="Witsenboer H."/>
            <person name="Zhao S."/>
            <person name="Li Z."/>
            <person name="Zhang A."/>
            <person name="Wang D."/>
            <person name="Liang C."/>
        </authorList>
    </citation>
    <scope>NUCLEOTIDE SEQUENCE [LARGE SCALE GENOMIC DNA]</scope>
    <source>
        <strain evidence="2">cv. G1812</strain>
    </source>
</reference>
<name>A0A8R7TLM8_TRIUA</name>
<proteinExistence type="predicted"/>
<evidence type="ECO:0000313" key="3">
    <source>
        <dbReference type="Proteomes" id="UP000015106"/>
    </source>
</evidence>
<protein>
    <submittedName>
        <fullName evidence="2">Uncharacterized protein</fullName>
    </submittedName>
</protein>
<evidence type="ECO:0000313" key="2">
    <source>
        <dbReference type="EnsemblPlants" id="TuG1812G0200004489.01.T01.cds451672"/>
    </source>
</evidence>
<keyword evidence="3" id="KW-1185">Reference proteome</keyword>
<dbReference type="AlphaFoldDB" id="A0A8R7TLM8"/>
<feature type="compositionally biased region" description="Basic and acidic residues" evidence="1">
    <location>
        <begin position="36"/>
        <end position="46"/>
    </location>
</feature>
<organism evidence="2 3">
    <name type="scientific">Triticum urartu</name>
    <name type="common">Red wild einkorn</name>
    <name type="synonym">Crithodium urartu</name>
    <dbReference type="NCBI Taxonomy" id="4572"/>
    <lineage>
        <taxon>Eukaryota</taxon>
        <taxon>Viridiplantae</taxon>
        <taxon>Streptophyta</taxon>
        <taxon>Embryophyta</taxon>
        <taxon>Tracheophyta</taxon>
        <taxon>Spermatophyta</taxon>
        <taxon>Magnoliopsida</taxon>
        <taxon>Liliopsida</taxon>
        <taxon>Poales</taxon>
        <taxon>Poaceae</taxon>
        <taxon>BOP clade</taxon>
        <taxon>Pooideae</taxon>
        <taxon>Triticodae</taxon>
        <taxon>Triticeae</taxon>
        <taxon>Triticinae</taxon>
        <taxon>Triticum</taxon>
    </lineage>
</organism>